<feature type="region of interest" description="Disordered" evidence="6">
    <location>
        <begin position="1"/>
        <end position="20"/>
    </location>
</feature>
<feature type="transmembrane region" description="Helical" evidence="7">
    <location>
        <begin position="339"/>
        <end position="362"/>
    </location>
</feature>
<dbReference type="PANTHER" id="PTHR43823">
    <property type="entry name" value="SPORULATION PROTEIN YKVU"/>
    <property type="match status" value="1"/>
</dbReference>
<proteinExistence type="predicted"/>
<keyword evidence="10" id="KW-1185">Reference proteome</keyword>
<organism evidence="8">
    <name type="scientific">Hexamita inflata</name>
    <dbReference type="NCBI Taxonomy" id="28002"/>
    <lineage>
        <taxon>Eukaryota</taxon>
        <taxon>Metamonada</taxon>
        <taxon>Diplomonadida</taxon>
        <taxon>Hexamitidae</taxon>
        <taxon>Hexamitinae</taxon>
        <taxon>Hexamita</taxon>
    </lineage>
</organism>
<evidence type="ECO:0000313" key="9">
    <source>
        <dbReference type="EMBL" id="CAL6053330.1"/>
    </source>
</evidence>
<evidence type="ECO:0000256" key="3">
    <source>
        <dbReference type="ARBA" id="ARBA00022692"/>
    </source>
</evidence>
<feature type="transmembrane region" description="Helical" evidence="7">
    <location>
        <begin position="128"/>
        <end position="150"/>
    </location>
</feature>
<dbReference type="PANTHER" id="PTHR43823:SF3">
    <property type="entry name" value="MULTIDRUG EXPORT PROTEIN MEPA"/>
    <property type="match status" value="1"/>
</dbReference>
<reference evidence="8" key="1">
    <citation type="submission" date="2023-06" db="EMBL/GenBank/DDBJ databases">
        <authorList>
            <person name="Kurt Z."/>
        </authorList>
    </citation>
    <scope>NUCLEOTIDE SEQUENCE</scope>
</reference>
<dbReference type="InterPro" id="IPR051327">
    <property type="entry name" value="MATE_MepA_subfamily"/>
</dbReference>
<name>A0AA86U7I3_9EUKA</name>
<evidence type="ECO:0000256" key="2">
    <source>
        <dbReference type="ARBA" id="ARBA00022475"/>
    </source>
</evidence>
<keyword evidence="4 7" id="KW-1133">Transmembrane helix</keyword>
<keyword evidence="5 7" id="KW-0472">Membrane</keyword>
<comment type="subcellular location">
    <subcellularLocation>
        <location evidence="1">Cell membrane</location>
        <topology evidence="1">Multi-pass membrane protein</topology>
    </subcellularLocation>
</comment>
<evidence type="ECO:0000256" key="4">
    <source>
        <dbReference type="ARBA" id="ARBA00022989"/>
    </source>
</evidence>
<feature type="transmembrane region" description="Helical" evidence="7">
    <location>
        <begin position="218"/>
        <end position="240"/>
    </location>
</feature>
<evidence type="ECO:0000313" key="8">
    <source>
        <dbReference type="EMBL" id="CAI9932788.1"/>
    </source>
</evidence>
<keyword evidence="3 7" id="KW-0812">Transmembrane</keyword>
<feature type="compositionally biased region" description="Low complexity" evidence="6">
    <location>
        <begin position="11"/>
        <end position="20"/>
    </location>
</feature>
<feature type="region of interest" description="Disordered" evidence="6">
    <location>
        <begin position="492"/>
        <end position="522"/>
    </location>
</feature>
<feature type="transmembrane region" description="Helical" evidence="7">
    <location>
        <begin position="156"/>
        <end position="175"/>
    </location>
</feature>
<feature type="transmembrane region" description="Helical" evidence="7">
    <location>
        <begin position="187"/>
        <end position="212"/>
    </location>
</feature>
<dbReference type="EMBL" id="CAXDID020000196">
    <property type="protein sequence ID" value="CAL6053330.1"/>
    <property type="molecule type" value="Genomic_DNA"/>
</dbReference>
<feature type="transmembrane region" description="Helical" evidence="7">
    <location>
        <begin position="441"/>
        <end position="463"/>
    </location>
</feature>
<keyword evidence="2" id="KW-1003">Cell membrane</keyword>
<comment type="caution">
    <text evidence="8">The sequence shown here is derived from an EMBL/GenBank/DDBJ whole genome shotgun (WGS) entry which is preliminary data.</text>
</comment>
<evidence type="ECO:0000256" key="7">
    <source>
        <dbReference type="SAM" id="Phobius"/>
    </source>
</evidence>
<feature type="transmembrane region" description="Helical" evidence="7">
    <location>
        <begin position="374"/>
        <end position="394"/>
    </location>
</feature>
<evidence type="ECO:0000313" key="10">
    <source>
        <dbReference type="Proteomes" id="UP001642409"/>
    </source>
</evidence>
<gene>
    <name evidence="8" type="ORF">HINF_LOCUS20433</name>
    <name evidence="9" type="ORF">HINF_LOCUS45282</name>
</gene>
<evidence type="ECO:0000256" key="1">
    <source>
        <dbReference type="ARBA" id="ARBA00004651"/>
    </source>
</evidence>
<dbReference type="AlphaFoldDB" id="A0AA86U7I3"/>
<protein>
    <submittedName>
        <fullName evidence="8">MatE and transmembrane domain-containing protein</fullName>
    </submittedName>
    <submittedName>
        <fullName evidence="9">MatE_and transmembrane domain-containing protein</fullName>
    </submittedName>
</protein>
<sequence length="592" mass="67450">MPAESVNRDPSTTSYGTQQTSGSSFLVNQQQKVQTLVMGELTPTFLKLFSIHILPQLVEAISPFIQIQMWIYYLGYDTAASLQLLSCLQDVSFRAISMAASQSVGIQIEKHLQLQQTGACSIMFTYGLLVQLTLCLLVGAILSAFANSFIPNLSKAYMIIQLVLSPITYTMAHGFRRILEAENYDMIAHCYTIVQHLGQLVLQFVIFLILSVSKKQTINVVAGSQLAIEVMLMVMTLVLMNTKFIKMTALFKISHIKDFKIQLVWKVLKPTLIQIWFEWQDQLIFFPAAMLCINAKQDVLRILMFKRLAILSSCGADAAELLTRTYSRVNLQVQRFDRLFIIVGQTLFAILGISFIIASVVLTKYDTFTKYTLITIPTITDYTKLLRIAAIRGFMRPFRMVQWVASADNAARKTLSLVSLKFLQVFVQVIVFAFRPIQSDFLYMCVYTEIFNGVFDVLLYPLYMKMFLRYRKQMAEVTDHVKELVIEPLAPPPLMDQNASSDQIASKSNTKSKHDTSNDTSNTQKEIVFEHINMMTVNHQTFENYIRDSSTNGEHKEQSEFISDAFQNKGSMSSFLKTDPDKDKDKQLDFFK</sequence>
<accession>A0AA86U7I3</accession>
<dbReference type="GO" id="GO:0005886">
    <property type="term" value="C:plasma membrane"/>
    <property type="evidence" value="ECO:0007669"/>
    <property type="project" value="UniProtKB-SubCell"/>
</dbReference>
<evidence type="ECO:0000256" key="6">
    <source>
        <dbReference type="SAM" id="MobiDB-lite"/>
    </source>
</evidence>
<feature type="region of interest" description="Disordered" evidence="6">
    <location>
        <begin position="572"/>
        <end position="592"/>
    </location>
</feature>
<reference evidence="9 10" key="2">
    <citation type="submission" date="2024-07" db="EMBL/GenBank/DDBJ databases">
        <authorList>
            <person name="Akdeniz Z."/>
        </authorList>
    </citation>
    <scope>NUCLEOTIDE SEQUENCE [LARGE SCALE GENOMIC DNA]</scope>
</reference>
<feature type="compositionally biased region" description="Basic and acidic residues" evidence="6">
    <location>
        <begin position="578"/>
        <end position="592"/>
    </location>
</feature>
<dbReference type="Proteomes" id="UP001642409">
    <property type="component" value="Unassembled WGS sequence"/>
</dbReference>
<feature type="transmembrane region" description="Helical" evidence="7">
    <location>
        <begin position="415"/>
        <end position="435"/>
    </location>
</feature>
<feature type="compositionally biased region" description="Polar residues" evidence="6">
    <location>
        <begin position="497"/>
        <end position="509"/>
    </location>
</feature>
<dbReference type="EMBL" id="CATOUU010000526">
    <property type="protein sequence ID" value="CAI9932788.1"/>
    <property type="molecule type" value="Genomic_DNA"/>
</dbReference>
<evidence type="ECO:0000256" key="5">
    <source>
        <dbReference type="ARBA" id="ARBA00023136"/>
    </source>
</evidence>